<gene>
    <name evidence="2" type="ORF">M011DRAFT_477620</name>
</gene>
<dbReference type="OrthoDB" id="5419162at2759"/>
<keyword evidence="3" id="KW-1185">Reference proteome</keyword>
<evidence type="ECO:0000256" key="1">
    <source>
        <dbReference type="SAM" id="MobiDB-lite"/>
    </source>
</evidence>
<dbReference type="Proteomes" id="UP000799440">
    <property type="component" value="Unassembled WGS sequence"/>
</dbReference>
<organism evidence="2 3">
    <name type="scientific">Sporormia fimetaria CBS 119925</name>
    <dbReference type="NCBI Taxonomy" id="1340428"/>
    <lineage>
        <taxon>Eukaryota</taxon>
        <taxon>Fungi</taxon>
        <taxon>Dikarya</taxon>
        <taxon>Ascomycota</taxon>
        <taxon>Pezizomycotina</taxon>
        <taxon>Dothideomycetes</taxon>
        <taxon>Pleosporomycetidae</taxon>
        <taxon>Pleosporales</taxon>
        <taxon>Sporormiaceae</taxon>
        <taxon>Sporormia</taxon>
    </lineage>
</organism>
<evidence type="ECO:0000313" key="3">
    <source>
        <dbReference type="Proteomes" id="UP000799440"/>
    </source>
</evidence>
<proteinExistence type="predicted"/>
<feature type="region of interest" description="Disordered" evidence="1">
    <location>
        <begin position="18"/>
        <end position="129"/>
    </location>
</feature>
<evidence type="ECO:0000313" key="2">
    <source>
        <dbReference type="EMBL" id="KAF2747173.1"/>
    </source>
</evidence>
<dbReference type="EMBL" id="MU006574">
    <property type="protein sequence ID" value="KAF2747173.1"/>
    <property type="molecule type" value="Genomic_DNA"/>
</dbReference>
<protein>
    <submittedName>
        <fullName evidence="2">Uncharacterized protein</fullName>
    </submittedName>
</protein>
<dbReference type="AlphaFoldDB" id="A0A6A6VAP6"/>
<reference evidence="2" key="1">
    <citation type="journal article" date="2020" name="Stud. Mycol.">
        <title>101 Dothideomycetes genomes: a test case for predicting lifestyles and emergence of pathogens.</title>
        <authorList>
            <person name="Haridas S."/>
            <person name="Albert R."/>
            <person name="Binder M."/>
            <person name="Bloem J."/>
            <person name="Labutti K."/>
            <person name="Salamov A."/>
            <person name="Andreopoulos B."/>
            <person name="Baker S."/>
            <person name="Barry K."/>
            <person name="Bills G."/>
            <person name="Bluhm B."/>
            <person name="Cannon C."/>
            <person name="Castanera R."/>
            <person name="Culley D."/>
            <person name="Daum C."/>
            <person name="Ezra D."/>
            <person name="Gonzalez J."/>
            <person name="Henrissat B."/>
            <person name="Kuo A."/>
            <person name="Liang C."/>
            <person name="Lipzen A."/>
            <person name="Lutzoni F."/>
            <person name="Magnuson J."/>
            <person name="Mondo S."/>
            <person name="Nolan M."/>
            <person name="Ohm R."/>
            <person name="Pangilinan J."/>
            <person name="Park H.-J."/>
            <person name="Ramirez L."/>
            <person name="Alfaro M."/>
            <person name="Sun H."/>
            <person name="Tritt A."/>
            <person name="Yoshinaga Y."/>
            <person name="Zwiers L.-H."/>
            <person name="Turgeon B."/>
            <person name="Goodwin S."/>
            <person name="Spatafora J."/>
            <person name="Crous P."/>
            <person name="Grigoriev I."/>
        </authorList>
    </citation>
    <scope>NUCLEOTIDE SEQUENCE</scope>
    <source>
        <strain evidence="2">CBS 119925</strain>
    </source>
</reference>
<name>A0A6A6VAP6_9PLEO</name>
<sequence length="171" mass="18237">MEDTEDIDIAAAMGFSSFGGAKKRKFSQSNSPKRGGPDASGANSVRLGVRTKLTDNEPDPEEIPGKVMESTEQTGKSKANAKLPAASSLADFLNRGQSLPEKPVSGPAPVEEQQPNSKDDTDTAVSFGGPTVTKAELNALRQGIRNSRGDLAYFLPSFVEDPWEKLERGRG</sequence>
<accession>A0A6A6VAP6</accession>